<organism evidence="1 2">
    <name type="scientific">Carpinus fangiana</name>
    <dbReference type="NCBI Taxonomy" id="176857"/>
    <lineage>
        <taxon>Eukaryota</taxon>
        <taxon>Viridiplantae</taxon>
        <taxon>Streptophyta</taxon>
        <taxon>Embryophyta</taxon>
        <taxon>Tracheophyta</taxon>
        <taxon>Spermatophyta</taxon>
        <taxon>Magnoliopsida</taxon>
        <taxon>eudicotyledons</taxon>
        <taxon>Gunneridae</taxon>
        <taxon>Pentapetalae</taxon>
        <taxon>rosids</taxon>
        <taxon>fabids</taxon>
        <taxon>Fagales</taxon>
        <taxon>Betulaceae</taxon>
        <taxon>Carpinus</taxon>
    </lineage>
</organism>
<gene>
    <name evidence="1" type="ORF">FH972_013744</name>
</gene>
<dbReference type="Proteomes" id="UP000327013">
    <property type="component" value="Chromosome 5"/>
</dbReference>
<dbReference type="AlphaFoldDB" id="A0A5N6R7N9"/>
<protein>
    <submittedName>
        <fullName evidence="1">Uncharacterized protein</fullName>
    </submittedName>
</protein>
<evidence type="ECO:0000313" key="1">
    <source>
        <dbReference type="EMBL" id="KAE8057022.1"/>
    </source>
</evidence>
<dbReference type="EMBL" id="CM017325">
    <property type="protein sequence ID" value="KAE8057022.1"/>
    <property type="molecule type" value="Genomic_DNA"/>
</dbReference>
<keyword evidence="2" id="KW-1185">Reference proteome</keyword>
<proteinExistence type="predicted"/>
<sequence>MIQVILASLAHQIIGEGSKRISNEDLGTMFMAIVLLVNKIAKENLQEHKLDIALCKLLATILANPDFVTNLHGSPLFPDSSRVGLLRSFKKCKFMKDTELFDAVEPAESVIHAIHERHRVGTFIWRYASLPIKERVWKCVHECITKERMIQVILALLAQKIIGEGSKRISNEDLGTMFMTIVLLVNKIAQENLQEHKLCIALCKLLTTVLANPDFVIYLRDGPLFPDSSRVGLLRSFKKCKFMKDT</sequence>
<evidence type="ECO:0000313" key="2">
    <source>
        <dbReference type="Proteomes" id="UP000327013"/>
    </source>
</evidence>
<name>A0A5N6R7N9_9ROSI</name>
<reference evidence="1 2" key="1">
    <citation type="submission" date="2019-06" db="EMBL/GenBank/DDBJ databases">
        <title>A chromosomal-level reference genome of Carpinus fangiana (Coryloideae, Betulaceae).</title>
        <authorList>
            <person name="Yang X."/>
            <person name="Wang Z."/>
            <person name="Zhang L."/>
            <person name="Hao G."/>
            <person name="Liu J."/>
            <person name="Yang Y."/>
        </authorList>
    </citation>
    <scope>NUCLEOTIDE SEQUENCE [LARGE SCALE GENOMIC DNA]</scope>
    <source>
        <strain evidence="1">Cfa_2016G</strain>
        <tissue evidence="1">Leaf</tissue>
    </source>
</reference>
<accession>A0A5N6R7N9</accession>